<dbReference type="GO" id="GO:0004222">
    <property type="term" value="F:metalloendopeptidase activity"/>
    <property type="evidence" value="ECO:0007669"/>
    <property type="project" value="TreeGrafter"/>
</dbReference>
<accession>A0A6P0UMY6</accession>
<dbReference type="InterPro" id="IPR016047">
    <property type="entry name" value="M23ase_b-sheet_dom"/>
</dbReference>
<evidence type="ECO:0000256" key="1">
    <source>
        <dbReference type="ARBA" id="ARBA00022729"/>
    </source>
</evidence>
<dbReference type="PANTHER" id="PTHR21666">
    <property type="entry name" value="PEPTIDASE-RELATED"/>
    <property type="match status" value="1"/>
</dbReference>
<organism evidence="6 7">
    <name type="scientific">Leptobacterium flavescens</name>
    <dbReference type="NCBI Taxonomy" id="472055"/>
    <lineage>
        <taxon>Bacteria</taxon>
        <taxon>Pseudomonadati</taxon>
        <taxon>Bacteroidota</taxon>
        <taxon>Flavobacteriia</taxon>
        <taxon>Flavobacteriales</taxon>
        <taxon>Flavobacteriaceae</taxon>
        <taxon>Leptobacterium</taxon>
    </lineage>
</organism>
<dbReference type="PANTHER" id="PTHR21666:SF289">
    <property type="entry name" value="L-ALA--D-GLU ENDOPEPTIDASE"/>
    <property type="match status" value="1"/>
</dbReference>
<dbReference type="InterPro" id="IPR050570">
    <property type="entry name" value="Cell_wall_metabolism_enzyme"/>
</dbReference>
<evidence type="ECO:0000259" key="5">
    <source>
        <dbReference type="Pfam" id="PF01551"/>
    </source>
</evidence>
<protein>
    <submittedName>
        <fullName evidence="6">Peptidoglycan DD-metalloendopeptidase family protein</fullName>
    </submittedName>
</protein>
<proteinExistence type="predicted"/>
<keyword evidence="7" id="KW-1185">Reference proteome</keyword>
<evidence type="ECO:0000313" key="7">
    <source>
        <dbReference type="Proteomes" id="UP000468581"/>
    </source>
</evidence>
<feature type="signal peptide" evidence="4">
    <location>
        <begin position="1"/>
        <end position="26"/>
    </location>
</feature>
<feature type="domain" description="M23ase beta-sheet core" evidence="5">
    <location>
        <begin position="311"/>
        <end position="404"/>
    </location>
</feature>
<evidence type="ECO:0000256" key="3">
    <source>
        <dbReference type="SAM" id="MobiDB-lite"/>
    </source>
</evidence>
<evidence type="ECO:0000256" key="4">
    <source>
        <dbReference type="SAM" id="SignalP"/>
    </source>
</evidence>
<gene>
    <name evidence="6" type="ORF">GWK08_07145</name>
</gene>
<dbReference type="InterPro" id="IPR011055">
    <property type="entry name" value="Dup_hybrid_motif"/>
</dbReference>
<evidence type="ECO:0000256" key="2">
    <source>
        <dbReference type="SAM" id="Coils"/>
    </source>
</evidence>
<feature type="chain" id="PRO_5026852873" evidence="4">
    <location>
        <begin position="27"/>
        <end position="411"/>
    </location>
</feature>
<reference evidence="6 7" key="1">
    <citation type="submission" date="2020-01" db="EMBL/GenBank/DDBJ databases">
        <title>Leptobacterium flavescens.</title>
        <authorList>
            <person name="Wang G."/>
        </authorList>
    </citation>
    <scope>NUCLEOTIDE SEQUENCE [LARGE SCALE GENOMIC DNA]</scope>
    <source>
        <strain evidence="6 7">KCTC 22160</strain>
    </source>
</reference>
<dbReference type="Pfam" id="PF01551">
    <property type="entry name" value="Peptidase_M23"/>
    <property type="match status" value="1"/>
</dbReference>
<evidence type="ECO:0000313" key="6">
    <source>
        <dbReference type="EMBL" id="NER13209.1"/>
    </source>
</evidence>
<feature type="compositionally biased region" description="Basic and acidic residues" evidence="3">
    <location>
        <begin position="184"/>
        <end position="202"/>
    </location>
</feature>
<name>A0A6P0UMY6_9FLAO</name>
<feature type="coiled-coil region" evidence="2">
    <location>
        <begin position="24"/>
        <end position="58"/>
    </location>
</feature>
<dbReference type="Gene3D" id="2.70.70.10">
    <property type="entry name" value="Glucose Permease (Domain IIA)"/>
    <property type="match status" value="1"/>
</dbReference>
<keyword evidence="1 4" id="KW-0732">Signal</keyword>
<feature type="coiled-coil region" evidence="2">
    <location>
        <begin position="94"/>
        <end position="121"/>
    </location>
</feature>
<feature type="region of interest" description="Disordered" evidence="3">
    <location>
        <begin position="184"/>
        <end position="203"/>
    </location>
</feature>
<dbReference type="Proteomes" id="UP000468581">
    <property type="component" value="Unassembled WGS sequence"/>
</dbReference>
<dbReference type="Gene3D" id="6.10.250.3150">
    <property type="match status" value="1"/>
</dbReference>
<sequence length="411" mass="48248">MIRYFLSHKRHIFLFTALFLFLQLSAQTDEQKALESKRARLQEEIAEINSLLSKERQERKSVLVQVEDIDHKIRIRRELIKVTNQQANILNRQLNGNLKRITDLREELTTLKEDYARMIRKSFKSKSQQSRLMFLLSSDNFFQAYKRLQYMKQYTAFRKKQGEQIQEKTLELQELNRELVVQRREKEKLASENREEQKKLEDEKDTQEVLLATIRKNESQYTAEISRKRREARALDRQIERLIREAIAESNRKAGKSANAATFTLTPEARLIATNFEANKGTLIWPVEKGVKNRGYGEYPDPLFPKTVKHFNNGVDILTDKGAKARAVFDGEVLAILAVRNGNKAVQIRHGDYITTYYNLSRIYVKKGDKIKSKQELGEIFTSPSSGKTELKFFVYKNTNRLNPEDWVYRM</sequence>
<dbReference type="EMBL" id="JAABOO010000001">
    <property type="protein sequence ID" value="NER13209.1"/>
    <property type="molecule type" value="Genomic_DNA"/>
</dbReference>
<dbReference type="AlphaFoldDB" id="A0A6P0UMY6"/>
<comment type="caution">
    <text evidence="6">The sequence shown here is derived from an EMBL/GenBank/DDBJ whole genome shotgun (WGS) entry which is preliminary data.</text>
</comment>
<dbReference type="SUPFAM" id="SSF51261">
    <property type="entry name" value="Duplicated hybrid motif"/>
    <property type="match status" value="1"/>
</dbReference>
<dbReference type="CDD" id="cd12797">
    <property type="entry name" value="M23_peptidase"/>
    <property type="match status" value="1"/>
</dbReference>
<keyword evidence="2" id="KW-0175">Coiled coil</keyword>
<dbReference type="RefSeq" id="WP_163606205.1">
    <property type="nucleotide sequence ID" value="NZ_JAABOO010000001.1"/>
</dbReference>